<proteinExistence type="inferred from homology"/>
<sequence>MRIELRDVCYGYQPERQVLRHINLCFDGNQSVAIIGQNGAGKTTLAKHLNGILRPTQGSLLIDGTDICDWTTAQWSSRVGYVFQNPDDQLFLGSVREEFSFGPRNIGMDEAAIGRRITKVAALTGLQDKLDAHPSDLSPTEKKFCGIGAVVMMNPDAVVFDEPTCGQDHAGNARLHRLIAELKHEGKMCLAISHDMKFVAANFDRVVAIRKGEVLLDSTPEDVFSQTDTLRESFVAPPPITRVAQGAGLADTVFSVDQFIEAIRNTRSK</sequence>
<dbReference type="PANTHER" id="PTHR43553:SF27">
    <property type="entry name" value="ENERGY-COUPLING FACTOR TRANSPORTER ATP-BINDING PROTEIN ECFA2"/>
    <property type="match status" value="1"/>
</dbReference>
<reference evidence="11" key="1">
    <citation type="submission" date="2016-08" db="EMBL/GenBank/DDBJ databases">
        <authorList>
            <person name="Varghese N."/>
            <person name="Submissions Spin"/>
        </authorList>
    </citation>
    <scope>NUCLEOTIDE SEQUENCE [LARGE SCALE GENOMIC DNA]</scope>
    <source>
        <strain evidence="11">R-52791</strain>
    </source>
</reference>
<keyword evidence="6 10" id="KW-0067">ATP-binding</keyword>
<dbReference type="AlphaFoldDB" id="A0A1C4GZY9"/>
<evidence type="ECO:0000256" key="8">
    <source>
        <dbReference type="ARBA" id="ARBA00023136"/>
    </source>
</evidence>
<comment type="similarity">
    <text evidence="2">Belongs to the ABC transporter superfamily.</text>
</comment>
<keyword evidence="4" id="KW-1003">Cell membrane</keyword>
<dbReference type="InterPro" id="IPR050095">
    <property type="entry name" value="ECF_ABC_transporter_ATP-bd"/>
</dbReference>
<keyword evidence="7" id="KW-1278">Translocase</keyword>
<comment type="subcellular location">
    <subcellularLocation>
        <location evidence="1">Cell membrane</location>
        <topology evidence="1">Peripheral membrane protein</topology>
    </subcellularLocation>
</comment>
<keyword evidence="8" id="KW-0472">Membrane</keyword>
<dbReference type="GO" id="GO:0042626">
    <property type="term" value="F:ATPase-coupled transmembrane transporter activity"/>
    <property type="evidence" value="ECO:0007669"/>
    <property type="project" value="TreeGrafter"/>
</dbReference>
<dbReference type="GO" id="GO:0005524">
    <property type="term" value="F:ATP binding"/>
    <property type="evidence" value="ECO:0007669"/>
    <property type="project" value="UniProtKB-KW"/>
</dbReference>
<keyword evidence="11" id="KW-1185">Reference proteome</keyword>
<dbReference type="GO" id="GO:0043190">
    <property type="term" value="C:ATP-binding cassette (ABC) transporter complex"/>
    <property type="evidence" value="ECO:0007669"/>
    <property type="project" value="TreeGrafter"/>
</dbReference>
<dbReference type="CDD" id="cd03225">
    <property type="entry name" value="ABC_cobalt_CbiO_domain1"/>
    <property type="match status" value="1"/>
</dbReference>
<dbReference type="Proteomes" id="UP000242610">
    <property type="component" value="Unassembled WGS sequence"/>
</dbReference>
<evidence type="ECO:0000259" key="9">
    <source>
        <dbReference type="PROSITE" id="PS50893"/>
    </source>
</evidence>
<dbReference type="EMBL" id="FMBL01000001">
    <property type="protein sequence ID" value="SCC78062.1"/>
    <property type="molecule type" value="Genomic_DNA"/>
</dbReference>
<evidence type="ECO:0000256" key="4">
    <source>
        <dbReference type="ARBA" id="ARBA00022475"/>
    </source>
</evidence>
<feature type="domain" description="ABC transporter" evidence="9">
    <location>
        <begin position="3"/>
        <end position="236"/>
    </location>
</feature>
<dbReference type="InterPro" id="IPR003593">
    <property type="entry name" value="AAA+_ATPase"/>
</dbReference>
<dbReference type="InterPro" id="IPR015856">
    <property type="entry name" value="ABC_transpr_CbiO/EcfA_su"/>
</dbReference>
<evidence type="ECO:0000256" key="2">
    <source>
        <dbReference type="ARBA" id="ARBA00005417"/>
    </source>
</evidence>
<keyword evidence="5" id="KW-0547">Nucleotide-binding</keyword>
<dbReference type="STRING" id="1505727.GA0061077_0084"/>
<evidence type="ECO:0000313" key="10">
    <source>
        <dbReference type="EMBL" id="SCC78062.1"/>
    </source>
</evidence>
<dbReference type="OrthoDB" id="9806471at2"/>
<dbReference type="SMART" id="SM00382">
    <property type="entry name" value="AAA"/>
    <property type="match status" value="1"/>
</dbReference>
<dbReference type="RefSeq" id="WP_091846987.1">
    <property type="nucleotide sequence ID" value="NZ_FMBL01000001.1"/>
</dbReference>
<evidence type="ECO:0000313" key="11">
    <source>
        <dbReference type="Proteomes" id="UP000242610"/>
    </source>
</evidence>
<evidence type="ECO:0000256" key="3">
    <source>
        <dbReference type="ARBA" id="ARBA00022448"/>
    </source>
</evidence>
<dbReference type="GO" id="GO:0016887">
    <property type="term" value="F:ATP hydrolysis activity"/>
    <property type="evidence" value="ECO:0007669"/>
    <property type="project" value="InterPro"/>
</dbReference>
<organism evidence="10 11">
    <name type="scientific">Bifidobacterium commune</name>
    <dbReference type="NCBI Taxonomy" id="1505727"/>
    <lineage>
        <taxon>Bacteria</taxon>
        <taxon>Bacillati</taxon>
        <taxon>Actinomycetota</taxon>
        <taxon>Actinomycetes</taxon>
        <taxon>Bifidobacteriales</taxon>
        <taxon>Bifidobacteriaceae</taxon>
        <taxon>Bifidobacterium</taxon>
    </lineage>
</organism>
<dbReference type="SUPFAM" id="SSF52540">
    <property type="entry name" value="P-loop containing nucleoside triphosphate hydrolases"/>
    <property type="match status" value="1"/>
</dbReference>
<dbReference type="Pfam" id="PF00005">
    <property type="entry name" value="ABC_tran"/>
    <property type="match status" value="1"/>
</dbReference>
<evidence type="ECO:0000256" key="7">
    <source>
        <dbReference type="ARBA" id="ARBA00022967"/>
    </source>
</evidence>
<accession>A0A1C4GZY9</accession>
<dbReference type="InterPro" id="IPR027417">
    <property type="entry name" value="P-loop_NTPase"/>
</dbReference>
<evidence type="ECO:0000256" key="5">
    <source>
        <dbReference type="ARBA" id="ARBA00022741"/>
    </source>
</evidence>
<protein>
    <submittedName>
        <fullName evidence="10">Energy-coupling factor transport system ATP-binding protein</fullName>
    </submittedName>
</protein>
<dbReference type="Gene3D" id="3.40.50.300">
    <property type="entry name" value="P-loop containing nucleotide triphosphate hydrolases"/>
    <property type="match status" value="1"/>
</dbReference>
<keyword evidence="3" id="KW-0813">Transport</keyword>
<dbReference type="InterPro" id="IPR003439">
    <property type="entry name" value="ABC_transporter-like_ATP-bd"/>
</dbReference>
<gene>
    <name evidence="10" type="ORF">GA0061077_0084</name>
</gene>
<evidence type="ECO:0000256" key="6">
    <source>
        <dbReference type="ARBA" id="ARBA00022840"/>
    </source>
</evidence>
<evidence type="ECO:0000256" key="1">
    <source>
        <dbReference type="ARBA" id="ARBA00004202"/>
    </source>
</evidence>
<name>A0A1C4GZY9_9BIFI</name>
<dbReference type="PANTHER" id="PTHR43553">
    <property type="entry name" value="HEAVY METAL TRANSPORTER"/>
    <property type="match status" value="1"/>
</dbReference>
<dbReference type="PROSITE" id="PS50893">
    <property type="entry name" value="ABC_TRANSPORTER_2"/>
    <property type="match status" value="1"/>
</dbReference>